<name>A0A5P9P7K5_9EURY</name>
<evidence type="ECO:0000313" key="5">
    <source>
        <dbReference type="EMBL" id="QFU84108.1"/>
    </source>
</evidence>
<dbReference type="InterPro" id="IPR054828">
    <property type="entry name" value="Vit_B12_bind_prot"/>
</dbReference>
<dbReference type="PANTHER" id="PTHR30535">
    <property type="entry name" value="VITAMIN B12-BINDING PROTEIN"/>
    <property type="match status" value="1"/>
</dbReference>
<protein>
    <submittedName>
        <fullName evidence="5">ABC transporter substrate-binding protein</fullName>
    </submittedName>
</protein>
<dbReference type="Proteomes" id="UP000326170">
    <property type="component" value="Chromosome"/>
</dbReference>
<proteinExistence type="predicted"/>
<dbReference type="InterPro" id="IPR050902">
    <property type="entry name" value="ABC_Transporter_SBP"/>
</dbReference>
<dbReference type="InterPro" id="IPR002491">
    <property type="entry name" value="ABC_transptr_periplasmic_BD"/>
</dbReference>
<sequence>MLLVVSFVVVGTLAPMTGLGAAGNEAPSAGSSTAAECSYPITKTDATGTDVTLEDEPETVVTLTPSPAQTIWDIGADEKVIGLTKHAENLEGSEERTSVSTEAETIQPEIVVDLEPDLVLATDTSYVSEETIETLREAGLTVYYIPEATSLEEVRDRTRLIGSLVGACDGAAETVDWMDEELAVVDAAIDGEDQPDVLYTFFGYTAGSETFVHDVIEAAGATNVAAEAGVEGYHELNDEIVIDSDPDWIITNTNSPEVPEAPAYQSTTAVQNDQTVVVNINELNRPGPRTVDAVTELAETFHPDAYAAAVDDAETPAETDDSDDESEDDELPGFGVGAVVIAALLFVMMTLRRTGRF</sequence>
<dbReference type="PROSITE" id="PS50983">
    <property type="entry name" value="FE_B12_PBP"/>
    <property type="match status" value="1"/>
</dbReference>
<dbReference type="NCBIfam" id="NF038402">
    <property type="entry name" value="TroA_like"/>
    <property type="match status" value="1"/>
</dbReference>
<evidence type="ECO:0000313" key="6">
    <source>
        <dbReference type="Proteomes" id="UP000326170"/>
    </source>
</evidence>
<dbReference type="InterPro" id="IPR026469">
    <property type="entry name" value="Peripla_PGF_1"/>
</dbReference>
<feature type="region of interest" description="Disordered" evidence="2">
    <location>
        <begin position="312"/>
        <end position="332"/>
    </location>
</feature>
<dbReference type="NCBIfam" id="TIGR04281">
    <property type="entry name" value="peripla_PGF_1"/>
    <property type="match status" value="1"/>
</dbReference>
<dbReference type="PANTHER" id="PTHR30535:SF34">
    <property type="entry name" value="MOLYBDATE-BINDING PROTEIN MOLA"/>
    <property type="match status" value="1"/>
</dbReference>
<feature type="domain" description="Fe/B12 periplasmic-binding" evidence="4">
    <location>
        <begin position="59"/>
        <end position="305"/>
    </location>
</feature>
<feature type="compositionally biased region" description="Acidic residues" evidence="2">
    <location>
        <begin position="312"/>
        <end position="331"/>
    </location>
</feature>
<dbReference type="AlphaFoldDB" id="A0A5P9P7K5"/>
<dbReference type="SUPFAM" id="SSF53807">
    <property type="entry name" value="Helical backbone' metal receptor"/>
    <property type="match status" value="1"/>
</dbReference>
<keyword evidence="6" id="KW-1185">Reference proteome</keyword>
<keyword evidence="3" id="KW-0812">Transmembrane</keyword>
<keyword evidence="1" id="KW-0732">Signal</keyword>
<dbReference type="OrthoDB" id="214567at2157"/>
<evidence type="ECO:0000259" key="4">
    <source>
        <dbReference type="PROSITE" id="PS50983"/>
    </source>
</evidence>
<dbReference type="GO" id="GO:0071281">
    <property type="term" value="P:cellular response to iron ion"/>
    <property type="evidence" value="ECO:0007669"/>
    <property type="project" value="TreeGrafter"/>
</dbReference>
<dbReference type="Pfam" id="PF01497">
    <property type="entry name" value="Peripla_BP_2"/>
    <property type="match status" value="1"/>
</dbReference>
<feature type="transmembrane region" description="Helical" evidence="3">
    <location>
        <begin position="331"/>
        <end position="351"/>
    </location>
</feature>
<reference evidence="5 6" key="1">
    <citation type="journal article" date="2007" name="Int. J. Syst. Evol. Microbiol.">
        <title>Natronorubrum sulfidifaciens sp. nov., an extremely haloalkaliphilic archaeon isolated from Aiding salt lake in Xin-Jiang, China.</title>
        <authorList>
            <person name="Cui H.L."/>
            <person name="Tohty D."/>
            <person name="Liu H.C."/>
            <person name="Liu S.J."/>
            <person name="Oren A."/>
            <person name="Zhou P.J."/>
        </authorList>
    </citation>
    <scope>NUCLEOTIDE SEQUENCE [LARGE SCALE GENOMIC DNA]</scope>
    <source>
        <strain evidence="5 6">7-3</strain>
    </source>
</reference>
<organism evidence="5 6">
    <name type="scientific">Natronorubrum aibiense</name>
    <dbReference type="NCBI Taxonomy" id="348826"/>
    <lineage>
        <taxon>Archaea</taxon>
        <taxon>Methanobacteriati</taxon>
        <taxon>Methanobacteriota</taxon>
        <taxon>Stenosarchaea group</taxon>
        <taxon>Halobacteria</taxon>
        <taxon>Halobacteriales</taxon>
        <taxon>Natrialbaceae</taxon>
        <taxon>Natronorubrum</taxon>
    </lineage>
</organism>
<dbReference type="KEGG" id="nas:GCU68_05335"/>
<keyword evidence="3" id="KW-1133">Transmembrane helix</keyword>
<evidence type="ECO:0000256" key="1">
    <source>
        <dbReference type="ARBA" id="ARBA00022729"/>
    </source>
</evidence>
<gene>
    <name evidence="5" type="ORF">GCU68_05335</name>
</gene>
<evidence type="ECO:0000256" key="2">
    <source>
        <dbReference type="SAM" id="MobiDB-lite"/>
    </source>
</evidence>
<evidence type="ECO:0000256" key="3">
    <source>
        <dbReference type="SAM" id="Phobius"/>
    </source>
</evidence>
<keyword evidence="3" id="KW-0472">Membrane</keyword>
<dbReference type="Gene3D" id="3.40.50.1980">
    <property type="entry name" value="Nitrogenase molybdenum iron protein domain"/>
    <property type="match status" value="2"/>
</dbReference>
<dbReference type="EMBL" id="CP045488">
    <property type="protein sequence ID" value="QFU84108.1"/>
    <property type="molecule type" value="Genomic_DNA"/>
</dbReference>
<accession>A0A5P9P7K5</accession>